<dbReference type="PANTHER" id="PTHR42648">
    <property type="entry name" value="TRANSPOSASE, PUTATIVE-RELATED"/>
    <property type="match status" value="1"/>
</dbReference>
<evidence type="ECO:0000256" key="1">
    <source>
        <dbReference type="ARBA" id="ARBA00022723"/>
    </source>
</evidence>
<feature type="region of interest" description="Disordered" evidence="3">
    <location>
        <begin position="256"/>
        <end position="293"/>
    </location>
</feature>
<dbReference type="InterPro" id="IPR001584">
    <property type="entry name" value="Integrase_cat-core"/>
</dbReference>
<dbReference type="GO" id="GO:0003676">
    <property type="term" value="F:nucleic acid binding"/>
    <property type="evidence" value="ECO:0007669"/>
    <property type="project" value="InterPro"/>
</dbReference>
<dbReference type="Pfam" id="PF25597">
    <property type="entry name" value="SH3_retrovirus"/>
    <property type="match status" value="1"/>
</dbReference>
<evidence type="ECO:0000313" key="5">
    <source>
        <dbReference type="EMBL" id="GEU50412.1"/>
    </source>
</evidence>
<dbReference type="AlphaFoldDB" id="A0A6L2KP83"/>
<dbReference type="Pfam" id="PF07727">
    <property type="entry name" value="RVT_2"/>
    <property type="match status" value="1"/>
</dbReference>
<dbReference type="InterPro" id="IPR036397">
    <property type="entry name" value="RNaseH_sf"/>
</dbReference>
<gene>
    <name evidence="5" type="ORF">Tci_022390</name>
</gene>
<comment type="caution">
    <text evidence="5">The sequence shown here is derived from an EMBL/GenBank/DDBJ whole genome shotgun (WGS) entry which is preliminary data.</text>
</comment>
<feature type="region of interest" description="Disordered" evidence="3">
    <location>
        <begin position="508"/>
        <end position="544"/>
    </location>
</feature>
<organism evidence="5">
    <name type="scientific">Tanacetum cinerariifolium</name>
    <name type="common">Dalmatian daisy</name>
    <name type="synonym">Chrysanthemum cinerariifolium</name>
    <dbReference type="NCBI Taxonomy" id="118510"/>
    <lineage>
        <taxon>Eukaryota</taxon>
        <taxon>Viridiplantae</taxon>
        <taxon>Streptophyta</taxon>
        <taxon>Embryophyta</taxon>
        <taxon>Tracheophyta</taxon>
        <taxon>Spermatophyta</taxon>
        <taxon>Magnoliopsida</taxon>
        <taxon>eudicotyledons</taxon>
        <taxon>Gunneridae</taxon>
        <taxon>Pentapetalae</taxon>
        <taxon>asterids</taxon>
        <taxon>campanulids</taxon>
        <taxon>Asterales</taxon>
        <taxon>Asteraceae</taxon>
        <taxon>Asteroideae</taxon>
        <taxon>Anthemideae</taxon>
        <taxon>Anthemidinae</taxon>
        <taxon>Tanacetum</taxon>
    </lineage>
</organism>
<dbReference type="GO" id="GO:0016787">
    <property type="term" value="F:hydrolase activity"/>
    <property type="evidence" value="ECO:0007669"/>
    <property type="project" value="UniProtKB-KW"/>
</dbReference>
<dbReference type="GO" id="GO:0015074">
    <property type="term" value="P:DNA integration"/>
    <property type="evidence" value="ECO:0007669"/>
    <property type="project" value="InterPro"/>
</dbReference>
<protein>
    <submittedName>
        <fullName evidence="5">Ribonuclease H-like domain-containing protein</fullName>
    </submittedName>
</protein>
<dbReference type="PANTHER" id="PTHR42648:SF32">
    <property type="entry name" value="RIBONUCLEASE H-LIKE DOMAIN, GAG-PRE-INTEGRASE DOMAIN PROTEIN-RELATED"/>
    <property type="match status" value="1"/>
</dbReference>
<dbReference type="PROSITE" id="PS50994">
    <property type="entry name" value="INTEGRASE"/>
    <property type="match status" value="1"/>
</dbReference>
<evidence type="ECO:0000256" key="2">
    <source>
        <dbReference type="ARBA" id="ARBA00022801"/>
    </source>
</evidence>
<feature type="domain" description="Integrase catalytic" evidence="4">
    <location>
        <begin position="1"/>
        <end position="164"/>
    </location>
</feature>
<dbReference type="EMBL" id="BKCJ010002711">
    <property type="protein sequence ID" value="GEU50412.1"/>
    <property type="molecule type" value="Genomic_DNA"/>
</dbReference>
<accession>A0A6L2KP83</accession>
<dbReference type="GO" id="GO:0046872">
    <property type="term" value="F:metal ion binding"/>
    <property type="evidence" value="ECO:0007669"/>
    <property type="project" value="UniProtKB-KW"/>
</dbReference>
<reference evidence="5" key="1">
    <citation type="journal article" date="2019" name="Sci. Rep.">
        <title>Draft genome of Tanacetum cinerariifolium, the natural source of mosquito coil.</title>
        <authorList>
            <person name="Yamashiro T."/>
            <person name="Shiraishi A."/>
            <person name="Satake H."/>
            <person name="Nakayama K."/>
        </authorList>
    </citation>
    <scope>NUCLEOTIDE SEQUENCE</scope>
</reference>
<feature type="compositionally biased region" description="Basic and acidic residues" evidence="3">
    <location>
        <begin position="262"/>
        <end position="284"/>
    </location>
</feature>
<sequence>MSYLTDYEEIDEGYVAFGGNPKGGKITKKDDSRRFTWVFFLATKDETSGILKFFITRIENLVDHKVKVIRCDYETEFKNREMNQFYEMKGIMRQFSVARTSQQNGVTKRRNRKLIEAAKTMLADSKLPTTFWAEAVNTACYVQNRVLVVKPHNKTPYELFLGRTPTLSFMKPFGCPVTILNTLDLLRKFDGKADEDFFVGYSMNSKAFIVFNSRTRIVEENLHIRFSENTPNVLGSRPDWLFDIDALTRTMNYEPIVTDPKSSQDDGFKPSSNDGKKVDEDPSKGIECNEQEKEMNVNNTQYVGTFNFLNKDEDDDALAMNNLDTTIHVSPTPTTRIHKDHPLDQIKEEVYVCQPPGFEDPDFPNRVYKVKKALYGLDQAPRAWYETLSTYLLDNGFQRGKIDKTLFIKRHKDNILLVQVYVDDIIFEVKNASTAMETQKPMLKDENREEVDVHMYRYQVNLKVSHLYVVKRIFRKPKRKNTQVPQPGGSTEHVAYEAVHKQRGNRLMRAATTASSLEAEQDSGNIDKTQSKATPNEANSSRTTLGCGARCQEAMRDTLAETSFGVDAAEDFKENMLSV</sequence>
<evidence type="ECO:0000259" key="4">
    <source>
        <dbReference type="PROSITE" id="PS50994"/>
    </source>
</evidence>
<dbReference type="InterPro" id="IPR012337">
    <property type="entry name" value="RNaseH-like_sf"/>
</dbReference>
<dbReference type="InterPro" id="IPR039537">
    <property type="entry name" value="Retrotran_Ty1/copia-like"/>
</dbReference>
<feature type="compositionally biased region" description="Polar residues" evidence="3">
    <location>
        <begin position="512"/>
        <end position="544"/>
    </location>
</feature>
<name>A0A6L2KP83_TANCI</name>
<dbReference type="Gene3D" id="3.30.420.10">
    <property type="entry name" value="Ribonuclease H-like superfamily/Ribonuclease H"/>
    <property type="match status" value="1"/>
</dbReference>
<keyword evidence="1" id="KW-0479">Metal-binding</keyword>
<dbReference type="InterPro" id="IPR013103">
    <property type="entry name" value="RVT_2"/>
</dbReference>
<keyword evidence="2" id="KW-0378">Hydrolase</keyword>
<evidence type="ECO:0000256" key="3">
    <source>
        <dbReference type="SAM" id="MobiDB-lite"/>
    </source>
</evidence>
<proteinExistence type="predicted"/>
<dbReference type="InterPro" id="IPR057670">
    <property type="entry name" value="SH3_retrovirus"/>
</dbReference>
<dbReference type="SUPFAM" id="SSF53098">
    <property type="entry name" value="Ribonuclease H-like"/>
    <property type="match status" value="1"/>
</dbReference>